<accession>A0ABQ3L8E0</accession>
<protein>
    <recommendedName>
        <fullName evidence="1">Rap1a immunity protein domain-containing protein</fullName>
    </recommendedName>
</protein>
<sequence length="107" mass="11121">MILLALAIAAPEAPPVVVSPLQTSQLAEACSGKDADTTASFCTGYILGAFDALSLSHQICPSAANASTIKVVSVARKYLRSHKKSWSSAPIFVIRTALKTAFACKGP</sequence>
<feature type="domain" description="Rap1a immunity protein" evidence="1">
    <location>
        <begin position="23"/>
        <end position="104"/>
    </location>
</feature>
<keyword evidence="3" id="KW-1185">Reference proteome</keyword>
<dbReference type="Gene3D" id="1.10.890.40">
    <property type="match status" value="1"/>
</dbReference>
<gene>
    <name evidence="2" type="ORF">GCM10008023_04460</name>
</gene>
<comment type="caution">
    <text evidence="2">The sequence shown here is derived from an EMBL/GenBank/DDBJ whole genome shotgun (WGS) entry which is preliminary data.</text>
</comment>
<dbReference type="Proteomes" id="UP000652430">
    <property type="component" value="Unassembled WGS sequence"/>
</dbReference>
<dbReference type="Pfam" id="PF18602">
    <property type="entry name" value="Rap1a"/>
    <property type="match status" value="1"/>
</dbReference>
<evidence type="ECO:0000313" key="3">
    <source>
        <dbReference type="Proteomes" id="UP000652430"/>
    </source>
</evidence>
<proteinExistence type="predicted"/>
<dbReference type="RefSeq" id="WP_189674927.1">
    <property type="nucleotide sequence ID" value="NZ_BNAQ01000001.1"/>
</dbReference>
<dbReference type="EMBL" id="BNAQ01000001">
    <property type="protein sequence ID" value="GHH08707.1"/>
    <property type="molecule type" value="Genomic_DNA"/>
</dbReference>
<reference evidence="3" key="1">
    <citation type="journal article" date="2019" name="Int. J. Syst. Evol. Microbiol.">
        <title>The Global Catalogue of Microorganisms (GCM) 10K type strain sequencing project: providing services to taxonomists for standard genome sequencing and annotation.</title>
        <authorList>
            <consortium name="The Broad Institute Genomics Platform"/>
            <consortium name="The Broad Institute Genome Sequencing Center for Infectious Disease"/>
            <person name="Wu L."/>
            <person name="Ma J."/>
        </authorList>
    </citation>
    <scope>NUCLEOTIDE SEQUENCE [LARGE SCALE GENOMIC DNA]</scope>
    <source>
        <strain evidence="3">CGMCC 1.8957</strain>
    </source>
</reference>
<evidence type="ECO:0000259" key="1">
    <source>
        <dbReference type="Pfam" id="PF18602"/>
    </source>
</evidence>
<dbReference type="InterPro" id="IPR041238">
    <property type="entry name" value="Rap1a"/>
</dbReference>
<evidence type="ECO:0000313" key="2">
    <source>
        <dbReference type="EMBL" id="GHH08707.1"/>
    </source>
</evidence>
<name>A0ABQ3L8E0_9SPHN</name>
<organism evidence="2 3">
    <name type="scientific">Sphingomonas glacialis</name>
    <dbReference type="NCBI Taxonomy" id="658225"/>
    <lineage>
        <taxon>Bacteria</taxon>
        <taxon>Pseudomonadati</taxon>
        <taxon>Pseudomonadota</taxon>
        <taxon>Alphaproteobacteria</taxon>
        <taxon>Sphingomonadales</taxon>
        <taxon>Sphingomonadaceae</taxon>
        <taxon>Sphingomonas</taxon>
    </lineage>
</organism>